<protein>
    <submittedName>
        <fullName evidence="2">Uncharacterized protein</fullName>
    </submittedName>
</protein>
<keyword evidence="1" id="KW-1133">Transmembrane helix</keyword>
<reference evidence="2 3" key="1">
    <citation type="submission" date="2015-01" db="EMBL/GenBank/DDBJ databases">
        <title>Evolution of Trichinella species and genotypes.</title>
        <authorList>
            <person name="Korhonen P.K."/>
            <person name="Edoardo P."/>
            <person name="Giuseppe L.R."/>
            <person name="Gasser R.B."/>
        </authorList>
    </citation>
    <scope>NUCLEOTIDE SEQUENCE [LARGE SCALE GENOMIC DNA]</scope>
    <source>
        <strain evidence="2">ISS1029</strain>
    </source>
</reference>
<keyword evidence="3" id="KW-1185">Reference proteome</keyword>
<accession>A0A0V1I0X0</accession>
<evidence type="ECO:0000313" key="3">
    <source>
        <dbReference type="Proteomes" id="UP000055024"/>
    </source>
</evidence>
<dbReference type="AlphaFoldDB" id="A0A0V1I0X0"/>
<keyword evidence="1" id="KW-0472">Membrane</keyword>
<dbReference type="EMBL" id="JYDP01000010">
    <property type="protein sequence ID" value="KRZ16574.1"/>
    <property type="molecule type" value="Genomic_DNA"/>
</dbReference>
<proteinExistence type="predicted"/>
<name>A0A0V1I0X0_9BILA</name>
<sequence>MADIDAGRAYSIMHYVFTQILRYSHAPFVPFAKLTINSGVMRLLLPINNGSQFGKVVLVTFGFSIYVVGCVMNEAIL</sequence>
<evidence type="ECO:0000256" key="1">
    <source>
        <dbReference type="SAM" id="Phobius"/>
    </source>
</evidence>
<gene>
    <name evidence="2" type="ORF">T11_8189</name>
</gene>
<feature type="transmembrane region" description="Helical" evidence="1">
    <location>
        <begin position="53"/>
        <end position="72"/>
    </location>
</feature>
<comment type="caution">
    <text evidence="2">The sequence shown here is derived from an EMBL/GenBank/DDBJ whole genome shotgun (WGS) entry which is preliminary data.</text>
</comment>
<dbReference type="Proteomes" id="UP000055024">
    <property type="component" value="Unassembled WGS sequence"/>
</dbReference>
<evidence type="ECO:0000313" key="2">
    <source>
        <dbReference type="EMBL" id="KRZ16574.1"/>
    </source>
</evidence>
<organism evidence="2 3">
    <name type="scientific">Trichinella zimbabwensis</name>
    <dbReference type="NCBI Taxonomy" id="268475"/>
    <lineage>
        <taxon>Eukaryota</taxon>
        <taxon>Metazoa</taxon>
        <taxon>Ecdysozoa</taxon>
        <taxon>Nematoda</taxon>
        <taxon>Enoplea</taxon>
        <taxon>Dorylaimia</taxon>
        <taxon>Trichinellida</taxon>
        <taxon>Trichinellidae</taxon>
        <taxon>Trichinella</taxon>
    </lineage>
</organism>
<keyword evidence="1" id="KW-0812">Transmembrane</keyword>